<dbReference type="PANTHER" id="PTHR12904:SF23">
    <property type="entry name" value="PROTEIN ZER-1 HOMOLOG"/>
    <property type="match status" value="1"/>
</dbReference>
<protein>
    <recommendedName>
        <fullName evidence="4">F-box domain-containing protein</fullName>
    </recommendedName>
</protein>
<evidence type="ECO:0008006" key="4">
    <source>
        <dbReference type="Google" id="ProtNLM"/>
    </source>
</evidence>
<organism evidence="2 3">
    <name type="scientific">Symbiochloris irregularis</name>
    <dbReference type="NCBI Taxonomy" id="706552"/>
    <lineage>
        <taxon>Eukaryota</taxon>
        <taxon>Viridiplantae</taxon>
        <taxon>Chlorophyta</taxon>
        <taxon>core chlorophytes</taxon>
        <taxon>Trebouxiophyceae</taxon>
        <taxon>Trebouxiales</taxon>
        <taxon>Trebouxiaceae</taxon>
        <taxon>Symbiochloris</taxon>
    </lineage>
</organism>
<accession>A0AAW1PHF2</accession>
<comment type="subcellular location">
    <subcellularLocation>
        <location evidence="1">Cytoplasm</location>
        <location evidence="1">Cytoskeleton</location>
        <location evidence="1">Cilium axoneme</location>
    </subcellularLocation>
</comment>
<comment type="caution">
    <text evidence="2">The sequence shown here is derived from an EMBL/GenBank/DDBJ whole genome shotgun (WGS) entry which is preliminary data.</text>
</comment>
<gene>
    <name evidence="2" type="ORF">WJX73_004403</name>
</gene>
<dbReference type="Proteomes" id="UP001465755">
    <property type="component" value="Unassembled WGS sequence"/>
</dbReference>
<dbReference type="SUPFAM" id="SSF81383">
    <property type="entry name" value="F-box domain"/>
    <property type="match status" value="1"/>
</dbReference>
<sequence length="342" mass="38096">MQKPDWRELPCDVLSRIICCLASTERPTTRLVAKAWRDAFDADVLAVSPARLEAACMERWPALKVLNLGRVDTGQDADQLAEALPLILQHRTFDLLVLPSRLARFWSFTLTDGVLDQLLKSEAPGSFSVQHLVVGGECIYTNTLMSCIEGVTTLCVQDAHLSMFHYTIKDRCWPPNTALKCLVLQGCQDIKQETWAAIAHLRLKELHLLHLNGVGPKAIFSELASLTNLEHLVYCQHSDYAADTVEYSDYELLSQLHLTHVTLRGMPQLQEDGLAALSTLTDLHALDVSGSNITSRAFEDFSDLVSLRHLNIANTHITIPSSLAKILAQHSQLTHLDISQCR</sequence>
<name>A0AAW1PHF2_9CHLO</name>
<dbReference type="InterPro" id="IPR051341">
    <property type="entry name" value="Zyg-11_UBL_adapter"/>
</dbReference>
<dbReference type="EMBL" id="JALJOQ010000025">
    <property type="protein sequence ID" value="KAK9808262.1"/>
    <property type="molecule type" value="Genomic_DNA"/>
</dbReference>
<dbReference type="Gene3D" id="3.80.10.10">
    <property type="entry name" value="Ribonuclease Inhibitor"/>
    <property type="match status" value="2"/>
</dbReference>
<proteinExistence type="predicted"/>
<dbReference type="InterPro" id="IPR036047">
    <property type="entry name" value="F-box-like_dom_sf"/>
</dbReference>
<dbReference type="AlphaFoldDB" id="A0AAW1PHF2"/>
<dbReference type="InterPro" id="IPR032675">
    <property type="entry name" value="LRR_dom_sf"/>
</dbReference>
<evidence type="ECO:0000313" key="2">
    <source>
        <dbReference type="EMBL" id="KAK9808262.1"/>
    </source>
</evidence>
<keyword evidence="3" id="KW-1185">Reference proteome</keyword>
<reference evidence="2 3" key="1">
    <citation type="journal article" date="2024" name="Nat. Commun.">
        <title>Phylogenomics reveals the evolutionary origins of lichenization in chlorophyte algae.</title>
        <authorList>
            <person name="Puginier C."/>
            <person name="Libourel C."/>
            <person name="Otte J."/>
            <person name="Skaloud P."/>
            <person name="Haon M."/>
            <person name="Grisel S."/>
            <person name="Petersen M."/>
            <person name="Berrin J.G."/>
            <person name="Delaux P.M."/>
            <person name="Dal Grande F."/>
            <person name="Keller J."/>
        </authorList>
    </citation>
    <scope>NUCLEOTIDE SEQUENCE [LARGE SCALE GENOMIC DNA]</scope>
    <source>
        <strain evidence="2 3">SAG 2036</strain>
    </source>
</reference>
<dbReference type="PANTHER" id="PTHR12904">
    <property type="match status" value="1"/>
</dbReference>
<dbReference type="GO" id="GO:0005930">
    <property type="term" value="C:axoneme"/>
    <property type="evidence" value="ECO:0007669"/>
    <property type="project" value="UniProtKB-SubCell"/>
</dbReference>
<evidence type="ECO:0000256" key="1">
    <source>
        <dbReference type="ARBA" id="ARBA00004430"/>
    </source>
</evidence>
<dbReference type="SUPFAM" id="SSF52047">
    <property type="entry name" value="RNI-like"/>
    <property type="match status" value="1"/>
</dbReference>
<evidence type="ECO:0000313" key="3">
    <source>
        <dbReference type="Proteomes" id="UP001465755"/>
    </source>
</evidence>